<name>A0ABQ0Q930_9PROT</name>
<evidence type="ECO:0000313" key="6">
    <source>
        <dbReference type="EMBL" id="GBR09571.1"/>
    </source>
</evidence>
<keyword evidence="4" id="KW-0804">Transcription</keyword>
<evidence type="ECO:0000256" key="2">
    <source>
        <dbReference type="ARBA" id="ARBA00023015"/>
    </source>
</evidence>
<dbReference type="Pfam" id="PF03466">
    <property type="entry name" value="LysR_substrate"/>
    <property type="match status" value="1"/>
</dbReference>
<dbReference type="PROSITE" id="PS50931">
    <property type="entry name" value="HTH_LYSR"/>
    <property type="match status" value="1"/>
</dbReference>
<dbReference type="RefSeq" id="WP_099181486.1">
    <property type="nucleotide sequence ID" value="NZ_BAQW01000004.1"/>
</dbReference>
<accession>A0ABQ0Q930</accession>
<keyword evidence="2" id="KW-0805">Transcription regulation</keyword>
<dbReference type="Proteomes" id="UP001061070">
    <property type="component" value="Unassembled WGS sequence"/>
</dbReference>
<evidence type="ECO:0000256" key="1">
    <source>
        <dbReference type="ARBA" id="ARBA00009437"/>
    </source>
</evidence>
<dbReference type="Gene3D" id="3.40.190.10">
    <property type="entry name" value="Periplasmic binding protein-like II"/>
    <property type="match status" value="2"/>
</dbReference>
<dbReference type="CDD" id="cd08417">
    <property type="entry name" value="PBP2_Nitroaromatics_like"/>
    <property type="match status" value="1"/>
</dbReference>
<dbReference type="PANTHER" id="PTHR30118:SF15">
    <property type="entry name" value="TRANSCRIPTIONAL REGULATORY PROTEIN"/>
    <property type="match status" value="1"/>
</dbReference>
<dbReference type="PANTHER" id="PTHR30118">
    <property type="entry name" value="HTH-TYPE TRANSCRIPTIONAL REGULATOR LEUO-RELATED"/>
    <property type="match status" value="1"/>
</dbReference>
<evidence type="ECO:0000256" key="4">
    <source>
        <dbReference type="ARBA" id="ARBA00023163"/>
    </source>
</evidence>
<evidence type="ECO:0000256" key="3">
    <source>
        <dbReference type="ARBA" id="ARBA00023125"/>
    </source>
</evidence>
<feature type="domain" description="HTH lysR-type" evidence="5">
    <location>
        <begin position="14"/>
        <end position="71"/>
    </location>
</feature>
<dbReference type="InterPro" id="IPR036388">
    <property type="entry name" value="WH-like_DNA-bd_sf"/>
</dbReference>
<keyword evidence="3" id="KW-0238">DNA-binding</keyword>
<protein>
    <submittedName>
        <fullName evidence="6">Transcriptional regulator</fullName>
    </submittedName>
</protein>
<dbReference type="SUPFAM" id="SSF46785">
    <property type="entry name" value="Winged helix' DNA-binding domain"/>
    <property type="match status" value="1"/>
</dbReference>
<comment type="caution">
    <text evidence="6">The sequence shown here is derived from an EMBL/GenBank/DDBJ whole genome shotgun (WGS) entry which is preliminary data.</text>
</comment>
<dbReference type="InterPro" id="IPR036390">
    <property type="entry name" value="WH_DNA-bd_sf"/>
</dbReference>
<dbReference type="Pfam" id="PF00126">
    <property type="entry name" value="HTH_1"/>
    <property type="match status" value="1"/>
</dbReference>
<dbReference type="EMBL" id="BAQW01000004">
    <property type="protein sequence ID" value="GBR09571.1"/>
    <property type="molecule type" value="Genomic_DNA"/>
</dbReference>
<comment type="similarity">
    <text evidence="1">Belongs to the LysR transcriptional regulatory family.</text>
</comment>
<dbReference type="SUPFAM" id="SSF53850">
    <property type="entry name" value="Periplasmic binding protein-like II"/>
    <property type="match status" value="1"/>
</dbReference>
<gene>
    <name evidence="6" type="ORF">AA0228_0721</name>
</gene>
<dbReference type="InterPro" id="IPR037402">
    <property type="entry name" value="YidZ_PBP2"/>
</dbReference>
<organism evidence="6 7">
    <name type="scientific">Gluconobacter frateurii NRIC 0228</name>
    <dbReference type="NCBI Taxonomy" id="1307946"/>
    <lineage>
        <taxon>Bacteria</taxon>
        <taxon>Pseudomonadati</taxon>
        <taxon>Pseudomonadota</taxon>
        <taxon>Alphaproteobacteria</taxon>
        <taxon>Acetobacterales</taxon>
        <taxon>Acetobacteraceae</taxon>
        <taxon>Gluconobacter</taxon>
    </lineage>
</organism>
<proteinExistence type="inferred from homology"/>
<dbReference type="InterPro" id="IPR005119">
    <property type="entry name" value="LysR_subst-bd"/>
</dbReference>
<dbReference type="InterPro" id="IPR050389">
    <property type="entry name" value="LysR-type_TF"/>
</dbReference>
<dbReference type="InterPro" id="IPR000847">
    <property type="entry name" value="LysR_HTH_N"/>
</dbReference>
<sequence length="331" mass="37143">MTKPDMNHMHLRRLNLNLLYTLDAILNSDSLTDAGRLIRLSQPAMSVAFKKLKDQFDDELIIYLSGNRVLTPLAEKLKPRVKRILVELNETFNLQIDFDPKTSRKTFRLAASESLATMLLGRVVPRMLMEAENINVVVSSLNNTTQAELFEKGADMVITPQSSLDPNFPSLELMTDRLSCMVWEHHPLIKSSITLEEYLAARHVAVSETLDLSSRAGGILSQRRIVATTSRYGTLPELIIGTDLVATGSSWVLQYYASMLPVKVVTLPFPTEQTAVFAQWPDHRTSDPAHHWLMAHVSGFTETHRKAHAIARGKNNSYDLCICSNNSITLD</sequence>
<evidence type="ECO:0000313" key="7">
    <source>
        <dbReference type="Proteomes" id="UP001061070"/>
    </source>
</evidence>
<reference evidence="6" key="1">
    <citation type="submission" date="2013-04" db="EMBL/GenBank/DDBJ databases">
        <title>The genome sequencing project of 58 acetic acid bacteria.</title>
        <authorList>
            <person name="Okamoto-Kainuma A."/>
            <person name="Ishikawa M."/>
            <person name="Umino S."/>
            <person name="Koizumi Y."/>
            <person name="Shiwa Y."/>
            <person name="Yoshikawa H."/>
            <person name="Matsutani M."/>
            <person name="Matsushita K."/>
        </authorList>
    </citation>
    <scope>NUCLEOTIDE SEQUENCE</scope>
    <source>
        <strain evidence="6">NRIC 0228</strain>
    </source>
</reference>
<evidence type="ECO:0000259" key="5">
    <source>
        <dbReference type="PROSITE" id="PS50931"/>
    </source>
</evidence>
<dbReference type="Gene3D" id="1.10.10.10">
    <property type="entry name" value="Winged helix-like DNA-binding domain superfamily/Winged helix DNA-binding domain"/>
    <property type="match status" value="1"/>
</dbReference>
<keyword evidence="7" id="KW-1185">Reference proteome</keyword>